<name>A0A5B7C6H2_DAVIN</name>
<keyword evidence="1" id="KW-0677">Repeat</keyword>
<reference evidence="7" key="1">
    <citation type="submission" date="2019-08" db="EMBL/GenBank/DDBJ databases">
        <title>Reference gene set and small RNA set construction with multiple tissues from Davidia involucrata Baill.</title>
        <authorList>
            <person name="Yang H."/>
            <person name="Zhou C."/>
            <person name="Li G."/>
            <person name="Wang J."/>
            <person name="Gao P."/>
            <person name="Wang M."/>
            <person name="Wang R."/>
            <person name="Zhao Y."/>
        </authorList>
    </citation>
    <scope>NUCLEOTIDE SEQUENCE</scope>
    <source>
        <tissue evidence="7">Mixed with DoveR01_LX</tissue>
    </source>
</reference>
<dbReference type="PANTHER" id="PTHR23189">
    <property type="entry name" value="RNA RECOGNITION MOTIF-CONTAINING"/>
    <property type="match status" value="1"/>
</dbReference>
<proteinExistence type="predicted"/>
<dbReference type="Gene3D" id="3.30.70.330">
    <property type="match status" value="2"/>
</dbReference>
<protein>
    <recommendedName>
        <fullName evidence="6">RRM domain-containing protein</fullName>
    </recommendedName>
</protein>
<feature type="compositionally biased region" description="Polar residues" evidence="5">
    <location>
        <begin position="337"/>
        <end position="359"/>
    </location>
</feature>
<evidence type="ECO:0000256" key="1">
    <source>
        <dbReference type="ARBA" id="ARBA00022737"/>
    </source>
</evidence>
<dbReference type="InterPro" id="IPR007201">
    <property type="entry name" value="Mei2-like_Rrm_C"/>
</dbReference>
<feature type="region of interest" description="Disordered" evidence="5">
    <location>
        <begin position="73"/>
        <end position="97"/>
    </location>
</feature>
<dbReference type="InterPro" id="IPR035979">
    <property type="entry name" value="RBD_domain_sf"/>
</dbReference>
<dbReference type="CDD" id="cd12530">
    <property type="entry name" value="RRM3_EAR1_like"/>
    <property type="match status" value="1"/>
</dbReference>
<dbReference type="Pfam" id="PF00076">
    <property type="entry name" value="RRM_1"/>
    <property type="match status" value="1"/>
</dbReference>
<gene>
    <name evidence="7" type="ORF">Din_046071</name>
</gene>
<evidence type="ECO:0000256" key="2">
    <source>
        <dbReference type="ARBA" id="ARBA00022884"/>
    </source>
</evidence>
<keyword evidence="2 4" id="KW-0694">RNA-binding</keyword>
<organism evidence="7">
    <name type="scientific">Davidia involucrata</name>
    <name type="common">Dove tree</name>
    <dbReference type="NCBI Taxonomy" id="16924"/>
    <lineage>
        <taxon>Eukaryota</taxon>
        <taxon>Viridiplantae</taxon>
        <taxon>Streptophyta</taxon>
        <taxon>Embryophyta</taxon>
        <taxon>Tracheophyta</taxon>
        <taxon>Spermatophyta</taxon>
        <taxon>Magnoliopsida</taxon>
        <taxon>eudicotyledons</taxon>
        <taxon>Gunneridae</taxon>
        <taxon>Pentapetalae</taxon>
        <taxon>asterids</taxon>
        <taxon>Cornales</taxon>
        <taxon>Nyssaceae</taxon>
        <taxon>Davidia</taxon>
    </lineage>
</organism>
<feature type="compositionally biased region" description="Basic residues" evidence="5">
    <location>
        <begin position="383"/>
        <end position="392"/>
    </location>
</feature>
<sequence>MGETGIVRFPGNLDPRAQEFRPRNPYNHNHLTFVQPQIYYPYPYPPYPSSEVQVVPFSEGGGVGYPRFASSPAYVSPDRPNPPLPPPLPPPSATPSRTLLLSSVPTGVSESMVRRELEVFGDVRAVQMERMRDGIVTVHFYDLRHAQTAAMEIREQHMQQQSRLRKHFDALLTKNSAYEVNNSAPPLPPPARGLIAGRAVWAQFMIPAITGVPDGHNQGTLVIFNLDPEVSAISLKEIFQAFGPVKELRETPMKRHQRFVEFYDVRDAAKALKEMNGKEIHGKHAVIEFSRPGGYSKRFSKSTQNTINNFHSPPPPPPPPPPHKISGRSPANVRPRCSNTQNQSSTKKLSFSRGNPNGSDGNGVVQASMAGIGNGIEESNSRATKKNLKKSRNTTSKQQQPQLMANSGGKPWKGRQAKNFDPRFLINEVAILETNCRDSRTTVMIKNIPNKYSQKLLLNMLDNHCIHCNEQIADGDDQPLSSFDFVYLPIDFINKCNVGYGFVNMTSPQATWRLYKAFHLQNWEVFNSRKICEVTYARLQGVEALKEHFKNSKFPCEAEEYMPVVFSPPRDGRHLTEPIPIVGRANPPLLPSPQEDSEADDDDVDDEMDGRDRPEEEDQRHINIVSRNDDDDDDYYAVGGGRSSVRTPKGGDNGDDEDDLENE</sequence>
<dbReference type="InterPro" id="IPR034458">
    <property type="entry name" value="EAR1-like_RRM3"/>
</dbReference>
<feature type="region of interest" description="Disordered" evidence="5">
    <location>
        <begin position="1"/>
        <end position="24"/>
    </location>
</feature>
<dbReference type="GO" id="GO:0051321">
    <property type="term" value="P:meiotic cell cycle"/>
    <property type="evidence" value="ECO:0007669"/>
    <property type="project" value="UniProtKB-KW"/>
</dbReference>
<dbReference type="PROSITE" id="PS50102">
    <property type="entry name" value="RRM"/>
    <property type="match status" value="1"/>
</dbReference>
<feature type="compositionally biased region" description="Pro residues" evidence="5">
    <location>
        <begin position="79"/>
        <end position="93"/>
    </location>
</feature>
<evidence type="ECO:0000259" key="6">
    <source>
        <dbReference type="PROSITE" id="PS50102"/>
    </source>
</evidence>
<dbReference type="GO" id="GO:0003723">
    <property type="term" value="F:RNA binding"/>
    <property type="evidence" value="ECO:0007669"/>
    <property type="project" value="UniProtKB-UniRule"/>
</dbReference>
<feature type="compositionally biased region" description="Acidic residues" evidence="5">
    <location>
        <begin position="653"/>
        <end position="663"/>
    </location>
</feature>
<dbReference type="SUPFAM" id="SSF54928">
    <property type="entry name" value="RNA-binding domain, RBD"/>
    <property type="match status" value="3"/>
</dbReference>
<dbReference type="EMBL" id="GHES01046071">
    <property type="protein sequence ID" value="MPA76630.1"/>
    <property type="molecule type" value="Transcribed_RNA"/>
</dbReference>
<evidence type="ECO:0000256" key="5">
    <source>
        <dbReference type="SAM" id="MobiDB-lite"/>
    </source>
</evidence>
<dbReference type="SMART" id="SM00360">
    <property type="entry name" value="RRM"/>
    <property type="match status" value="2"/>
</dbReference>
<feature type="compositionally biased region" description="Polar residues" evidence="5">
    <location>
        <begin position="393"/>
        <end position="405"/>
    </location>
</feature>
<accession>A0A5B7C6H2</accession>
<dbReference type="Pfam" id="PF04059">
    <property type="entry name" value="RRM_2"/>
    <property type="match status" value="1"/>
</dbReference>
<evidence type="ECO:0000256" key="4">
    <source>
        <dbReference type="PROSITE-ProRule" id="PRU00176"/>
    </source>
</evidence>
<dbReference type="InterPro" id="IPR000504">
    <property type="entry name" value="RRM_dom"/>
</dbReference>
<feature type="compositionally biased region" description="Acidic residues" evidence="5">
    <location>
        <begin position="595"/>
        <end position="609"/>
    </location>
</feature>
<feature type="domain" description="RRM" evidence="6">
    <location>
        <begin position="219"/>
        <end position="292"/>
    </location>
</feature>
<dbReference type="FunFam" id="3.30.70.330:FF:001402">
    <property type="entry name" value="Terminal EAR1-like 1"/>
    <property type="match status" value="1"/>
</dbReference>
<dbReference type="FunFam" id="3.30.70.330:FF:000101">
    <property type="entry name" value="Protein MEI2-like 1"/>
    <property type="match status" value="1"/>
</dbReference>
<feature type="region of interest" description="Disordered" evidence="5">
    <location>
        <begin position="569"/>
        <end position="663"/>
    </location>
</feature>
<dbReference type="InterPro" id="IPR012677">
    <property type="entry name" value="Nucleotide-bd_a/b_plait_sf"/>
</dbReference>
<feature type="compositionally biased region" description="Polar residues" evidence="5">
    <location>
        <begin position="301"/>
        <end position="311"/>
    </location>
</feature>
<evidence type="ECO:0000313" key="7">
    <source>
        <dbReference type="EMBL" id="MPA76630.1"/>
    </source>
</evidence>
<feature type="compositionally biased region" description="Pro residues" evidence="5">
    <location>
        <begin position="312"/>
        <end position="323"/>
    </location>
</feature>
<keyword evidence="3" id="KW-0469">Meiosis</keyword>
<feature type="region of interest" description="Disordered" evidence="5">
    <location>
        <begin position="293"/>
        <end position="416"/>
    </location>
</feature>
<dbReference type="AlphaFoldDB" id="A0A5B7C6H2"/>
<feature type="compositionally biased region" description="Basic and acidic residues" evidence="5">
    <location>
        <begin position="610"/>
        <end position="621"/>
    </location>
</feature>
<evidence type="ECO:0000256" key="3">
    <source>
        <dbReference type="ARBA" id="ARBA00023254"/>
    </source>
</evidence>